<dbReference type="GO" id="GO:1990904">
    <property type="term" value="C:ribonucleoprotein complex"/>
    <property type="evidence" value="ECO:0007669"/>
    <property type="project" value="UniProtKB-KW"/>
</dbReference>
<evidence type="ECO:0000256" key="3">
    <source>
        <dbReference type="ARBA" id="ARBA00023274"/>
    </source>
</evidence>
<evidence type="ECO:0000256" key="2">
    <source>
        <dbReference type="ARBA" id="ARBA00022980"/>
    </source>
</evidence>
<proteinExistence type="inferred from homology"/>
<dbReference type="PANTHER" id="PTHR11545:SF2">
    <property type="entry name" value="LARGE RIBOSOMAL SUBUNIT PROTEIN UL13M"/>
    <property type="match status" value="1"/>
</dbReference>
<evidence type="ECO:0000256" key="1">
    <source>
        <dbReference type="ARBA" id="ARBA00006227"/>
    </source>
</evidence>
<dbReference type="InterPro" id="IPR005822">
    <property type="entry name" value="Ribosomal_uL13"/>
</dbReference>
<dbReference type="NCBIfam" id="TIGR01066">
    <property type="entry name" value="rplM_bact"/>
    <property type="match status" value="1"/>
</dbReference>
<dbReference type="Proteomes" id="UP000178116">
    <property type="component" value="Unassembled WGS sequence"/>
</dbReference>
<reference evidence="5 6" key="1">
    <citation type="journal article" date="2016" name="Nat. Commun.">
        <title>Thousands of microbial genomes shed light on interconnected biogeochemical processes in an aquifer system.</title>
        <authorList>
            <person name="Anantharaman K."/>
            <person name="Brown C.T."/>
            <person name="Hug L.A."/>
            <person name="Sharon I."/>
            <person name="Castelle C.J."/>
            <person name="Probst A.J."/>
            <person name="Thomas B.C."/>
            <person name="Singh A."/>
            <person name="Wilkins M.J."/>
            <person name="Karaoz U."/>
            <person name="Brodie E.L."/>
            <person name="Williams K.H."/>
            <person name="Hubbard S.S."/>
            <person name="Banfield J.F."/>
        </authorList>
    </citation>
    <scope>NUCLEOTIDE SEQUENCE [LARGE SCALE GENOMIC DNA]</scope>
</reference>
<dbReference type="GO" id="GO:0006412">
    <property type="term" value="P:translation"/>
    <property type="evidence" value="ECO:0007669"/>
    <property type="project" value="InterPro"/>
</dbReference>
<dbReference type="EMBL" id="MHRA01000037">
    <property type="protein sequence ID" value="OHA14942.1"/>
    <property type="molecule type" value="Genomic_DNA"/>
</dbReference>
<comment type="caution">
    <text evidence="5">The sequence shown here is derived from an EMBL/GenBank/DDBJ whole genome shotgun (WGS) entry which is preliminary data.</text>
</comment>
<dbReference type="GO" id="GO:0003735">
    <property type="term" value="F:structural constituent of ribosome"/>
    <property type="evidence" value="ECO:0007669"/>
    <property type="project" value="InterPro"/>
</dbReference>
<dbReference type="PIRSF" id="PIRSF002181">
    <property type="entry name" value="Ribosomal_L13"/>
    <property type="match status" value="1"/>
</dbReference>
<dbReference type="Pfam" id="PF00572">
    <property type="entry name" value="Ribosomal_L13"/>
    <property type="match status" value="1"/>
</dbReference>
<dbReference type="InterPro" id="IPR005823">
    <property type="entry name" value="Ribosomal_uL13_bac-type"/>
</dbReference>
<evidence type="ECO:0000256" key="4">
    <source>
        <dbReference type="ARBA" id="ARBA00035499"/>
    </source>
</evidence>
<dbReference type="Gene3D" id="3.90.1180.10">
    <property type="entry name" value="Ribosomal protein L13"/>
    <property type="match status" value="1"/>
</dbReference>
<dbReference type="InterPro" id="IPR036899">
    <property type="entry name" value="Ribosomal_uL13_sf"/>
</dbReference>
<dbReference type="SUPFAM" id="SSF52161">
    <property type="entry name" value="Ribosomal protein L13"/>
    <property type="match status" value="1"/>
</dbReference>
<dbReference type="GO" id="GO:0017148">
    <property type="term" value="P:negative regulation of translation"/>
    <property type="evidence" value="ECO:0007669"/>
    <property type="project" value="TreeGrafter"/>
</dbReference>
<gene>
    <name evidence="5" type="ORF">A3A10_01475</name>
</gene>
<dbReference type="AlphaFoldDB" id="A0A1G2LVP7"/>
<dbReference type="GO" id="GO:0003729">
    <property type="term" value="F:mRNA binding"/>
    <property type="evidence" value="ECO:0007669"/>
    <property type="project" value="TreeGrafter"/>
</dbReference>
<evidence type="ECO:0000313" key="5">
    <source>
        <dbReference type="EMBL" id="OHA14942.1"/>
    </source>
</evidence>
<dbReference type="CDD" id="cd00392">
    <property type="entry name" value="Ribosomal_L13"/>
    <property type="match status" value="1"/>
</dbReference>
<accession>A0A1G2LVP7</accession>
<protein>
    <recommendedName>
        <fullName evidence="4">50S ribosomal protein L13</fullName>
    </recommendedName>
</protein>
<dbReference type="GO" id="GO:0005840">
    <property type="term" value="C:ribosome"/>
    <property type="evidence" value="ECO:0007669"/>
    <property type="project" value="UniProtKB-KW"/>
</dbReference>
<comment type="similarity">
    <text evidence="1">Belongs to the universal ribosomal protein uL13 family.</text>
</comment>
<sequence length="113" mass="12582">MKITFDAKNKSLGRVACQAAVALRGKTSAGYSPNDEPKTKVKVINVSMIKTTGRKLGQKKYKKYSGYPGSLRYIPMEKIMKKNPGEFFKKVVAGMLPKNKLAKIMLKNLTVEL</sequence>
<keyword evidence="2 5" id="KW-0689">Ribosomal protein</keyword>
<organism evidence="5 6">
    <name type="scientific">Candidatus Tagabacteria bacterium RIFCSPLOWO2_01_FULL_42_9</name>
    <dbReference type="NCBI Taxonomy" id="1802296"/>
    <lineage>
        <taxon>Bacteria</taxon>
        <taxon>Candidatus Tagaibacteriota</taxon>
    </lineage>
</organism>
<dbReference type="PANTHER" id="PTHR11545">
    <property type="entry name" value="RIBOSOMAL PROTEIN L13"/>
    <property type="match status" value="1"/>
</dbReference>
<evidence type="ECO:0000313" key="6">
    <source>
        <dbReference type="Proteomes" id="UP000178116"/>
    </source>
</evidence>
<keyword evidence="3" id="KW-0687">Ribonucleoprotein</keyword>
<name>A0A1G2LVP7_9BACT</name>